<keyword evidence="6" id="KW-1185">Reference proteome</keyword>
<evidence type="ECO:0000256" key="1">
    <source>
        <dbReference type="PIRSR" id="PIRSR601310-1"/>
    </source>
</evidence>
<feature type="domain" description="HIT" evidence="4">
    <location>
        <begin position="5"/>
        <end position="113"/>
    </location>
</feature>
<evidence type="ECO:0000313" key="6">
    <source>
        <dbReference type="Proteomes" id="UP000256257"/>
    </source>
</evidence>
<dbReference type="AlphaFoldDB" id="A0A3D9B2D4"/>
<reference evidence="5 6" key="1">
    <citation type="submission" date="2018-06" db="EMBL/GenBank/DDBJ databases">
        <title>Novel Chryseobacterium species.</title>
        <authorList>
            <person name="Newman J."/>
            <person name="Hugo C."/>
            <person name="Oosthuizen L."/>
            <person name="Charimba G."/>
        </authorList>
    </citation>
    <scope>NUCLEOTIDE SEQUENCE [LARGE SCALE GENOMIC DNA]</scope>
    <source>
        <strain evidence="5 6">7_F195</strain>
    </source>
</reference>
<gene>
    <name evidence="5" type="ORF">DRF67_10725</name>
</gene>
<dbReference type="PROSITE" id="PS00892">
    <property type="entry name" value="HIT_1"/>
    <property type="match status" value="1"/>
</dbReference>
<dbReference type="Proteomes" id="UP000256257">
    <property type="component" value="Unassembled WGS sequence"/>
</dbReference>
<protein>
    <submittedName>
        <fullName evidence="5">HIT family protein</fullName>
    </submittedName>
</protein>
<dbReference type="SUPFAM" id="SSF54197">
    <property type="entry name" value="HIT-like"/>
    <property type="match status" value="1"/>
</dbReference>
<dbReference type="InterPro" id="IPR001310">
    <property type="entry name" value="Histidine_triad_HIT"/>
</dbReference>
<feature type="short sequence motif" description="Histidine triad motif" evidence="2 3">
    <location>
        <begin position="98"/>
        <end position="102"/>
    </location>
</feature>
<sequence length="141" mass="16310">MTDCIFCRIINRELPASIVHEDDHIIAFMDIQPVNPGHILVVPKIHQVFISELDENLTSRMFNMASRINRAIRKSEVQCEGINYFLADGEAAGQEVFHTHLHVFPRFTNDGFGLRFDESYHSLPKRDELDELCENIRSLLK</sequence>
<dbReference type="PANTHER" id="PTHR46648:SF1">
    <property type="entry name" value="ADENOSINE 5'-MONOPHOSPHORAMIDASE HNT1"/>
    <property type="match status" value="1"/>
</dbReference>
<accession>A0A3D9B2D4</accession>
<dbReference type="GO" id="GO:0003824">
    <property type="term" value="F:catalytic activity"/>
    <property type="evidence" value="ECO:0007669"/>
    <property type="project" value="InterPro"/>
</dbReference>
<evidence type="ECO:0000256" key="2">
    <source>
        <dbReference type="PIRSR" id="PIRSR601310-3"/>
    </source>
</evidence>
<dbReference type="EMBL" id="QNVV01000008">
    <property type="protein sequence ID" value="REC47507.1"/>
    <property type="molecule type" value="Genomic_DNA"/>
</dbReference>
<proteinExistence type="predicted"/>
<name>A0A3D9B2D4_9FLAO</name>
<dbReference type="OrthoDB" id="9784774at2"/>
<dbReference type="InterPro" id="IPR039384">
    <property type="entry name" value="HINT"/>
</dbReference>
<comment type="caution">
    <text evidence="5">The sequence shown here is derived from an EMBL/GenBank/DDBJ whole genome shotgun (WGS) entry which is preliminary data.</text>
</comment>
<dbReference type="Gene3D" id="3.30.428.10">
    <property type="entry name" value="HIT-like"/>
    <property type="match status" value="1"/>
</dbReference>
<evidence type="ECO:0000259" key="4">
    <source>
        <dbReference type="PROSITE" id="PS51084"/>
    </source>
</evidence>
<dbReference type="PRINTS" id="PR00332">
    <property type="entry name" value="HISTRIAD"/>
</dbReference>
<organism evidence="5 6">
    <name type="scientific">Chryseobacterium pennipullorum</name>
    <dbReference type="NCBI Taxonomy" id="2258963"/>
    <lineage>
        <taxon>Bacteria</taxon>
        <taxon>Pseudomonadati</taxon>
        <taxon>Bacteroidota</taxon>
        <taxon>Flavobacteriia</taxon>
        <taxon>Flavobacteriales</taxon>
        <taxon>Weeksellaceae</taxon>
        <taxon>Chryseobacterium group</taxon>
        <taxon>Chryseobacterium</taxon>
    </lineage>
</organism>
<evidence type="ECO:0000256" key="3">
    <source>
        <dbReference type="PROSITE-ProRule" id="PRU00464"/>
    </source>
</evidence>
<dbReference type="InterPro" id="IPR019808">
    <property type="entry name" value="Histidine_triad_CS"/>
</dbReference>
<dbReference type="PANTHER" id="PTHR46648">
    <property type="entry name" value="HIT FAMILY PROTEIN 1"/>
    <property type="match status" value="1"/>
</dbReference>
<dbReference type="GO" id="GO:0009117">
    <property type="term" value="P:nucleotide metabolic process"/>
    <property type="evidence" value="ECO:0007669"/>
    <property type="project" value="TreeGrafter"/>
</dbReference>
<dbReference type="InterPro" id="IPR036265">
    <property type="entry name" value="HIT-like_sf"/>
</dbReference>
<evidence type="ECO:0000313" key="5">
    <source>
        <dbReference type="EMBL" id="REC47507.1"/>
    </source>
</evidence>
<feature type="active site" description="Tele-AMP-histidine intermediate" evidence="1">
    <location>
        <position position="100"/>
    </location>
</feature>
<dbReference type="Pfam" id="PF01230">
    <property type="entry name" value="HIT"/>
    <property type="match status" value="1"/>
</dbReference>
<dbReference type="RefSeq" id="WP_115928300.1">
    <property type="nucleotide sequence ID" value="NZ_QNVV01000008.1"/>
</dbReference>
<dbReference type="PROSITE" id="PS51084">
    <property type="entry name" value="HIT_2"/>
    <property type="match status" value="1"/>
</dbReference>
<dbReference type="CDD" id="cd01277">
    <property type="entry name" value="HINT_subgroup"/>
    <property type="match status" value="1"/>
</dbReference>
<dbReference type="InterPro" id="IPR011146">
    <property type="entry name" value="HIT-like"/>
</dbReference>